<dbReference type="InterPro" id="IPR050464">
    <property type="entry name" value="Zeta_carotene_desat/Oxidored"/>
</dbReference>
<gene>
    <name evidence="2" type="ORF">HHL11_02485</name>
</gene>
<dbReference type="GO" id="GO:0016491">
    <property type="term" value="F:oxidoreductase activity"/>
    <property type="evidence" value="ECO:0007669"/>
    <property type="project" value="InterPro"/>
</dbReference>
<keyword evidence="3" id="KW-1185">Reference proteome</keyword>
<dbReference type="Pfam" id="PF01593">
    <property type="entry name" value="Amino_oxidase"/>
    <property type="match status" value="1"/>
</dbReference>
<dbReference type="InterPro" id="IPR002937">
    <property type="entry name" value="Amino_oxidase"/>
</dbReference>
<comment type="caution">
    <text evidence="2">The sequence shown here is derived from an EMBL/GenBank/DDBJ whole genome shotgun (WGS) entry which is preliminary data.</text>
</comment>
<sequence length="505" mass="54913">MFAGAAALAGCERPPEVTGGFAGASFTRGHVLRDLKSAPEPAVSRRADVVIAGAGIAGLAAARALRQRHVEDFVLLDLEDQPGGNARGSQVKGIGCPLGAHYLPVPSDDAPEVQQLLEELGLRKRVAGRWQYDERHLCHAPQERLFFQGSWQDGLLPLNGVGASTLAHYQRFACEVEAARKTGAFRIPQRSHVGLRAWDGETFAQWLDRQELTDPQLRWYLDYCCRDDFGAGLSTVAAWAGLHYFAARHGFHPPGADEGGEREQLLTWPEGNGWLVNALAAPLGDRFRGGQLVLRISERPNGVAVDVLDTQAQRVERWLAQRCIVALPAFVAARVVESPPAPLQALAARTRYAPWVVANLHLSGPLAEAPGMPACWDNVLYGAGSLGYVVATHQDLNPVPGPTVLTWYCAPGEAARPELLSAPWTQWRDRILEELSVPHPDLRARLTHVEVARHGHAMPIPVPGAISAWTAPPDSARMQYAHGDWAGYSIFEEAFTLGHRAGARS</sequence>
<proteinExistence type="predicted"/>
<dbReference type="PANTHER" id="PTHR42923:SF39">
    <property type="entry name" value="AMINO OXIDASE"/>
    <property type="match status" value="1"/>
</dbReference>
<feature type="domain" description="Amine oxidase" evidence="1">
    <location>
        <begin position="56"/>
        <end position="440"/>
    </location>
</feature>
<dbReference type="Gene3D" id="3.50.50.60">
    <property type="entry name" value="FAD/NAD(P)-binding domain"/>
    <property type="match status" value="1"/>
</dbReference>
<protein>
    <submittedName>
        <fullName evidence="2">FAD-dependent oxidoreductase</fullName>
    </submittedName>
</protein>
<organism evidence="2 3">
    <name type="scientific">Ramlibacter agri</name>
    <dbReference type="NCBI Taxonomy" id="2728837"/>
    <lineage>
        <taxon>Bacteria</taxon>
        <taxon>Pseudomonadati</taxon>
        <taxon>Pseudomonadota</taxon>
        <taxon>Betaproteobacteria</taxon>
        <taxon>Burkholderiales</taxon>
        <taxon>Comamonadaceae</taxon>
        <taxon>Ramlibacter</taxon>
    </lineage>
</organism>
<dbReference type="AlphaFoldDB" id="A0A848H0I6"/>
<name>A0A848H0I6_9BURK</name>
<dbReference type="InterPro" id="IPR036188">
    <property type="entry name" value="FAD/NAD-bd_sf"/>
</dbReference>
<evidence type="ECO:0000259" key="1">
    <source>
        <dbReference type="Pfam" id="PF01593"/>
    </source>
</evidence>
<dbReference type="EMBL" id="JABBFX010000001">
    <property type="protein sequence ID" value="NML42600.1"/>
    <property type="molecule type" value="Genomic_DNA"/>
</dbReference>
<dbReference type="SUPFAM" id="SSF51905">
    <property type="entry name" value="FAD/NAD(P)-binding domain"/>
    <property type="match status" value="1"/>
</dbReference>
<accession>A0A848H0I6</accession>
<evidence type="ECO:0000313" key="2">
    <source>
        <dbReference type="EMBL" id="NML42600.1"/>
    </source>
</evidence>
<evidence type="ECO:0000313" key="3">
    <source>
        <dbReference type="Proteomes" id="UP000541185"/>
    </source>
</evidence>
<dbReference type="Proteomes" id="UP000541185">
    <property type="component" value="Unassembled WGS sequence"/>
</dbReference>
<dbReference type="PANTHER" id="PTHR42923">
    <property type="entry name" value="PROTOPORPHYRINOGEN OXIDASE"/>
    <property type="match status" value="1"/>
</dbReference>
<reference evidence="2 3" key="1">
    <citation type="submission" date="2020-04" db="EMBL/GenBank/DDBJ databases">
        <title>Ramlibacter sp. G-1-2-2 isolated from soil.</title>
        <authorList>
            <person name="Dahal R.H."/>
        </authorList>
    </citation>
    <scope>NUCLEOTIDE SEQUENCE [LARGE SCALE GENOMIC DNA]</scope>
    <source>
        <strain evidence="2 3">G-1-2-2</strain>
    </source>
</reference>